<accession>A0A5C8J7D9</accession>
<feature type="compositionally biased region" description="Polar residues" evidence="1">
    <location>
        <begin position="97"/>
        <end position="109"/>
    </location>
</feature>
<dbReference type="OrthoDB" id="853098at2"/>
<evidence type="ECO:0000313" key="2">
    <source>
        <dbReference type="EMBL" id="TXK33875.1"/>
    </source>
</evidence>
<reference evidence="2 3" key="1">
    <citation type="submission" date="2019-08" db="EMBL/GenBank/DDBJ databases">
        <authorList>
            <person name="Shi S."/>
        </authorList>
    </citation>
    <scope>NUCLEOTIDE SEQUENCE [LARGE SCALE GENOMIC DNA]</scope>
    <source>
        <strain evidence="2 3">GY10130</strain>
    </source>
</reference>
<feature type="compositionally biased region" description="Polar residues" evidence="1">
    <location>
        <begin position="64"/>
        <end position="83"/>
    </location>
</feature>
<dbReference type="EMBL" id="VRTY01000084">
    <property type="protein sequence ID" value="TXK33875.1"/>
    <property type="molecule type" value="Genomic_DNA"/>
</dbReference>
<gene>
    <name evidence="2" type="ORF">FVR03_18310</name>
</gene>
<dbReference type="AlphaFoldDB" id="A0A5C8J7D9"/>
<keyword evidence="3" id="KW-1185">Reference proteome</keyword>
<feature type="region of interest" description="Disordered" evidence="1">
    <location>
        <begin position="46"/>
        <end position="119"/>
    </location>
</feature>
<comment type="caution">
    <text evidence="2">The sequence shown here is derived from an EMBL/GenBank/DDBJ whole genome shotgun (WGS) entry which is preliminary data.</text>
</comment>
<name>A0A5C8J7D9_9BACT</name>
<evidence type="ECO:0000256" key="1">
    <source>
        <dbReference type="SAM" id="MobiDB-lite"/>
    </source>
</evidence>
<dbReference type="Proteomes" id="UP000321926">
    <property type="component" value="Unassembled WGS sequence"/>
</dbReference>
<sequence length="119" mass="12940">MNMILNIIKKGAMVAFVAAISFSCGQERPITEKDTSTGTAEAIVEGNPSAANLNNPRPAPIGDTSKTGEQANRFGQMNPNQDSAARAQIEFEKQRQLEQNPNQKPTVTTPERRIDGSRQ</sequence>
<evidence type="ECO:0000313" key="3">
    <source>
        <dbReference type="Proteomes" id="UP000321926"/>
    </source>
</evidence>
<organism evidence="2 3">
    <name type="scientific">Pontibacter qinzhouensis</name>
    <dbReference type="NCBI Taxonomy" id="2603253"/>
    <lineage>
        <taxon>Bacteria</taxon>
        <taxon>Pseudomonadati</taxon>
        <taxon>Bacteroidota</taxon>
        <taxon>Cytophagia</taxon>
        <taxon>Cytophagales</taxon>
        <taxon>Hymenobacteraceae</taxon>
        <taxon>Pontibacter</taxon>
    </lineage>
</organism>
<feature type="compositionally biased region" description="Basic and acidic residues" evidence="1">
    <location>
        <begin position="110"/>
        <end position="119"/>
    </location>
</feature>
<proteinExistence type="predicted"/>
<protein>
    <submittedName>
        <fullName evidence="2">Uncharacterized protein</fullName>
    </submittedName>
</protein>